<protein>
    <submittedName>
        <fullName evidence="2">Uncharacterized protein</fullName>
    </submittedName>
</protein>
<keyword evidence="3" id="KW-1185">Reference proteome</keyword>
<dbReference type="AlphaFoldDB" id="A0A1N7KVG5"/>
<name>A0A1N7KVG5_9RHOB</name>
<dbReference type="RefSeq" id="WP_159441604.1">
    <property type="nucleotide sequence ID" value="NZ_FTOQ01000002.1"/>
</dbReference>
<dbReference type="Proteomes" id="UP000186684">
    <property type="component" value="Unassembled WGS sequence"/>
</dbReference>
<organism evidence="2 3">
    <name type="scientific">Roseivivax lentus</name>
    <dbReference type="NCBI Taxonomy" id="633194"/>
    <lineage>
        <taxon>Bacteria</taxon>
        <taxon>Pseudomonadati</taxon>
        <taxon>Pseudomonadota</taxon>
        <taxon>Alphaproteobacteria</taxon>
        <taxon>Rhodobacterales</taxon>
        <taxon>Roseobacteraceae</taxon>
        <taxon>Roseivivax</taxon>
    </lineage>
</organism>
<accession>A0A1N7KVG5</accession>
<sequence length="50" mass="5952">MSAETTSPREPREPTNERDEKIADLRGRTTTTRDLSEHRRHAWLYEDLLN</sequence>
<evidence type="ECO:0000313" key="3">
    <source>
        <dbReference type="Proteomes" id="UP000186684"/>
    </source>
</evidence>
<feature type="compositionally biased region" description="Basic and acidic residues" evidence="1">
    <location>
        <begin position="7"/>
        <end position="27"/>
    </location>
</feature>
<proteinExistence type="predicted"/>
<feature type="region of interest" description="Disordered" evidence="1">
    <location>
        <begin position="1"/>
        <end position="40"/>
    </location>
</feature>
<dbReference type="EMBL" id="FTOQ01000002">
    <property type="protein sequence ID" value="SIS65585.1"/>
    <property type="molecule type" value="Genomic_DNA"/>
</dbReference>
<reference evidence="3" key="1">
    <citation type="submission" date="2017-01" db="EMBL/GenBank/DDBJ databases">
        <authorList>
            <person name="Varghese N."/>
            <person name="Submissions S."/>
        </authorList>
    </citation>
    <scope>NUCLEOTIDE SEQUENCE [LARGE SCALE GENOMIC DNA]</scope>
    <source>
        <strain evidence="3">DSM 29430</strain>
    </source>
</reference>
<evidence type="ECO:0000313" key="2">
    <source>
        <dbReference type="EMBL" id="SIS65585.1"/>
    </source>
</evidence>
<evidence type="ECO:0000256" key="1">
    <source>
        <dbReference type="SAM" id="MobiDB-lite"/>
    </source>
</evidence>
<gene>
    <name evidence="2" type="ORF">SAMN05421759_102107</name>
</gene>
<dbReference type="STRING" id="633194.SAMN05421759_102107"/>